<evidence type="ECO:0000256" key="4">
    <source>
        <dbReference type="SAM" id="Coils"/>
    </source>
</evidence>
<evidence type="ECO:0000259" key="5">
    <source>
        <dbReference type="Pfam" id="PF01272"/>
    </source>
</evidence>
<evidence type="ECO:0000256" key="3">
    <source>
        <dbReference type="ARBA" id="ARBA00023163"/>
    </source>
</evidence>
<proteinExistence type="inferred from homology"/>
<dbReference type="GO" id="GO:0006354">
    <property type="term" value="P:DNA-templated transcription elongation"/>
    <property type="evidence" value="ECO:0007669"/>
    <property type="project" value="TreeGrafter"/>
</dbReference>
<comment type="similarity">
    <text evidence="1">Belongs to the GreA/GreB family.</text>
</comment>
<keyword evidence="7" id="KW-0251">Elongation factor</keyword>
<dbReference type="InterPro" id="IPR023459">
    <property type="entry name" value="Tscrpt_elong_fac_GreA/B_fam"/>
</dbReference>
<evidence type="ECO:0000256" key="2">
    <source>
        <dbReference type="ARBA" id="ARBA00023015"/>
    </source>
</evidence>
<keyword evidence="7" id="KW-0648">Protein biosynthesis</keyword>
<dbReference type="EMBL" id="PQAP01000141">
    <property type="protein sequence ID" value="PWB70559.1"/>
    <property type="molecule type" value="Genomic_DNA"/>
</dbReference>
<evidence type="ECO:0000313" key="8">
    <source>
        <dbReference type="Proteomes" id="UP000250918"/>
    </source>
</evidence>
<dbReference type="PIRSF" id="PIRSF006092">
    <property type="entry name" value="GreA_GreB"/>
    <property type="match status" value="1"/>
</dbReference>
<dbReference type="InterPro" id="IPR036953">
    <property type="entry name" value="GreA/GreB_C_sf"/>
</dbReference>
<dbReference type="GO" id="GO:0070063">
    <property type="term" value="F:RNA polymerase binding"/>
    <property type="evidence" value="ECO:0007669"/>
    <property type="project" value="InterPro"/>
</dbReference>
<dbReference type="InterPro" id="IPR022691">
    <property type="entry name" value="Tscrpt_elong_fac_GreA/B_N"/>
</dbReference>
<organism evidence="7 8">
    <name type="scientific">candidate division GN15 bacterium</name>
    <dbReference type="NCBI Taxonomy" id="2072418"/>
    <lineage>
        <taxon>Bacteria</taxon>
        <taxon>candidate division GN15</taxon>
    </lineage>
</organism>
<name>A0A855WY89_9BACT</name>
<dbReference type="PROSITE" id="PS00830">
    <property type="entry name" value="GREAB_2"/>
    <property type="match status" value="1"/>
</dbReference>
<reference evidence="7 8" key="1">
    <citation type="journal article" date="2018" name="ISME J.">
        <title>A methanotrophic archaeon couples anaerobic oxidation of methane to Fe(III) reduction.</title>
        <authorList>
            <person name="Cai C."/>
            <person name="Leu A.O."/>
            <person name="Xie G.J."/>
            <person name="Guo J."/>
            <person name="Feng Y."/>
            <person name="Zhao J.X."/>
            <person name="Tyson G.W."/>
            <person name="Yuan Z."/>
            <person name="Hu S."/>
        </authorList>
    </citation>
    <scope>NUCLEOTIDE SEQUENCE [LARGE SCALE GENOMIC DNA]</scope>
    <source>
        <strain evidence="7">FeB_12</strain>
    </source>
</reference>
<dbReference type="InterPro" id="IPR036805">
    <property type="entry name" value="Tscrpt_elong_fac_GreA/B_N_sf"/>
</dbReference>
<dbReference type="SUPFAM" id="SSF54534">
    <property type="entry name" value="FKBP-like"/>
    <property type="match status" value="1"/>
</dbReference>
<evidence type="ECO:0000313" key="7">
    <source>
        <dbReference type="EMBL" id="PWB70559.1"/>
    </source>
</evidence>
<keyword evidence="4" id="KW-0175">Coiled coil</keyword>
<protein>
    <submittedName>
        <fullName evidence="7">Transcription elongation factor GreA</fullName>
    </submittedName>
</protein>
<evidence type="ECO:0000259" key="6">
    <source>
        <dbReference type="Pfam" id="PF03449"/>
    </source>
</evidence>
<dbReference type="GO" id="GO:0003677">
    <property type="term" value="F:DNA binding"/>
    <property type="evidence" value="ECO:0007669"/>
    <property type="project" value="InterPro"/>
</dbReference>
<feature type="coiled-coil region" evidence="4">
    <location>
        <begin position="22"/>
        <end position="49"/>
    </location>
</feature>
<accession>A0A855WY89</accession>
<sequence>PRLVAEIKRALHLGDLSENAEYHSAKDAQRLLEMKIAELEDKLSRVRSVDVDKIPNDKAYLFSKVLVKDLRDGEETLYTLAPPDEVDVDNDIISVKSPIGAALLGKGVGDSVEVQVPAGVIRYEILRITRE</sequence>
<dbReference type="Gene3D" id="1.10.287.180">
    <property type="entry name" value="Transcription elongation factor, GreA/GreB, N-terminal domain"/>
    <property type="match status" value="1"/>
</dbReference>
<dbReference type="GO" id="GO:0003746">
    <property type="term" value="F:translation elongation factor activity"/>
    <property type="evidence" value="ECO:0007669"/>
    <property type="project" value="UniProtKB-KW"/>
</dbReference>
<dbReference type="GO" id="GO:0032784">
    <property type="term" value="P:regulation of DNA-templated transcription elongation"/>
    <property type="evidence" value="ECO:0007669"/>
    <property type="project" value="InterPro"/>
</dbReference>
<keyword evidence="3" id="KW-0804">Transcription</keyword>
<comment type="caution">
    <text evidence="7">The sequence shown here is derived from an EMBL/GenBank/DDBJ whole genome shotgun (WGS) entry which is preliminary data.</text>
</comment>
<dbReference type="Pfam" id="PF01272">
    <property type="entry name" value="GreA_GreB"/>
    <property type="match status" value="1"/>
</dbReference>
<dbReference type="InterPro" id="IPR001437">
    <property type="entry name" value="Tscrpt_elong_fac_GreA/B_C"/>
</dbReference>
<feature type="domain" description="Transcription elongation factor GreA/GreB N-terminal" evidence="6">
    <location>
        <begin position="1"/>
        <end position="46"/>
    </location>
</feature>
<feature type="non-terminal residue" evidence="7">
    <location>
        <position position="1"/>
    </location>
</feature>
<dbReference type="AlphaFoldDB" id="A0A855WY89"/>
<dbReference type="SUPFAM" id="SSF46557">
    <property type="entry name" value="GreA transcript cleavage protein, N-terminal domain"/>
    <property type="match status" value="1"/>
</dbReference>
<dbReference type="PANTHER" id="PTHR30437">
    <property type="entry name" value="TRANSCRIPTION ELONGATION FACTOR GREA"/>
    <property type="match status" value="1"/>
</dbReference>
<keyword evidence="2" id="KW-0805">Transcription regulation</keyword>
<dbReference type="PANTHER" id="PTHR30437:SF4">
    <property type="entry name" value="TRANSCRIPTION ELONGATION FACTOR GREA"/>
    <property type="match status" value="1"/>
</dbReference>
<evidence type="ECO:0000256" key="1">
    <source>
        <dbReference type="ARBA" id="ARBA00008213"/>
    </source>
</evidence>
<dbReference type="Gene3D" id="3.10.50.30">
    <property type="entry name" value="Transcription elongation factor, GreA/GreB, C-terminal domain"/>
    <property type="match status" value="1"/>
</dbReference>
<dbReference type="Pfam" id="PF03449">
    <property type="entry name" value="GreA_GreB_N"/>
    <property type="match status" value="1"/>
</dbReference>
<feature type="domain" description="Transcription elongation factor GreA/GreB C-terminal" evidence="5">
    <location>
        <begin position="55"/>
        <end position="129"/>
    </location>
</feature>
<dbReference type="InterPro" id="IPR018151">
    <property type="entry name" value="TF_GreA/GreB_CS"/>
</dbReference>
<dbReference type="Proteomes" id="UP000250918">
    <property type="component" value="Unassembled WGS sequence"/>
</dbReference>
<gene>
    <name evidence="7" type="ORF">C3F09_08915</name>
</gene>